<evidence type="ECO:0000313" key="3">
    <source>
        <dbReference type="RefSeq" id="XP_022150025.1"/>
    </source>
</evidence>
<reference evidence="3 4" key="1">
    <citation type="submission" date="2025-04" db="UniProtKB">
        <authorList>
            <consortium name="RefSeq"/>
        </authorList>
    </citation>
    <scope>IDENTIFICATION</scope>
    <source>
        <strain evidence="3 4">OHB3-1</strain>
    </source>
</reference>
<feature type="region of interest" description="Disordered" evidence="1">
    <location>
        <begin position="83"/>
        <end position="144"/>
    </location>
</feature>
<dbReference type="PANTHER" id="PTHR36756:SF1">
    <property type="entry name" value="EXPRESSED PROTEIN"/>
    <property type="match status" value="1"/>
</dbReference>
<accession>A0A6J1D7C2</accession>
<dbReference type="RefSeq" id="XP_022150026.1">
    <property type="nucleotide sequence ID" value="XM_022294334.1"/>
</dbReference>
<dbReference type="RefSeq" id="XP_022150025.1">
    <property type="nucleotide sequence ID" value="XM_022294333.1"/>
</dbReference>
<feature type="compositionally biased region" description="Polar residues" evidence="1">
    <location>
        <begin position="184"/>
        <end position="212"/>
    </location>
</feature>
<dbReference type="PANTHER" id="PTHR36756">
    <property type="entry name" value="EXPRESSED PROTEIN"/>
    <property type="match status" value="1"/>
</dbReference>
<organism evidence="2 3">
    <name type="scientific">Momordica charantia</name>
    <name type="common">Bitter gourd</name>
    <name type="synonym">Balsam pear</name>
    <dbReference type="NCBI Taxonomy" id="3673"/>
    <lineage>
        <taxon>Eukaryota</taxon>
        <taxon>Viridiplantae</taxon>
        <taxon>Streptophyta</taxon>
        <taxon>Embryophyta</taxon>
        <taxon>Tracheophyta</taxon>
        <taxon>Spermatophyta</taxon>
        <taxon>Magnoliopsida</taxon>
        <taxon>eudicotyledons</taxon>
        <taxon>Gunneridae</taxon>
        <taxon>Pentapetalae</taxon>
        <taxon>rosids</taxon>
        <taxon>fabids</taxon>
        <taxon>Cucurbitales</taxon>
        <taxon>Cucurbitaceae</taxon>
        <taxon>Momordiceae</taxon>
        <taxon>Momordica</taxon>
    </lineage>
</organism>
<feature type="compositionally biased region" description="Basic residues" evidence="1">
    <location>
        <begin position="84"/>
        <end position="93"/>
    </location>
</feature>
<dbReference type="GeneID" id="111018299"/>
<name>A0A6J1D7C2_MOMCH</name>
<evidence type="ECO:0000313" key="2">
    <source>
        <dbReference type="Proteomes" id="UP000504603"/>
    </source>
</evidence>
<dbReference type="Proteomes" id="UP000504603">
    <property type="component" value="Unplaced"/>
</dbReference>
<proteinExistence type="predicted"/>
<evidence type="ECO:0000256" key="1">
    <source>
        <dbReference type="SAM" id="MobiDB-lite"/>
    </source>
</evidence>
<feature type="region of interest" description="Disordered" evidence="1">
    <location>
        <begin position="14"/>
        <end position="40"/>
    </location>
</feature>
<dbReference type="OrthoDB" id="1938010at2759"/>
<feature type="compositionally biased region" description="Basic and acidic residues" evidence="1">
    <location>
        <begin position="22"/>
        <end position="40"/>
    </location>
</feature>
<evidence type="ECO:0000313" key="4">
    <source>
        <dbReference type="RefSeq" id="XP_022150026.1"/>
    </source>
</evidence>
<dbReference type="KEGG" id="mcha:111018299"/>
<sequence length="316" mass="35440">MVRVASDGGIGRRLPQWMLGARADDQVPRPNDVDNKKEHLDEQLDFLASLTKEADSVWCPPKSVLRPETEILVEDLCVPECESKKRKGRKRNSSKIDKAENTDDPEVVPAKKSNRLGRKPLDSSLKKRKRLKKSGSGSNLDVEVQLQGDDDTELTVEDLMVIAKEYVEADEDRAGKHKLYGEPESSSLNQTTSYTRNQSDGSFITNNDSEQSSLNFKPAVSCDSTVISDCEKVDVGVRRTGDPAKDMLDLFLGPLLKKSSDNEQSKFVTKDIQFACDLKSQSQSQRHNDNVGEVVSVMKKKSSLKDKEHWTTRWLI</sequence>
<keyword evidence="2" id="KW-1185">Reference proteome</keyword>
<protein>
    <submittedName>
        <fullName evidence="3 4">Uncharacterized protein LOC111018299 isoform X1</fullName>
    </submittedName>
</protein>
<dbReference type="AlphaFoldDB" id="A0A6J1D7C2"/>
<feature type="region of interest" description="Disordered" evidence="1">
    <location>
        <begin position="174"/>
        <end position="212"/>
    </location>
</feature>
<gene>
    <name evidence="3 4" type="primary">LOC111018299</name>
</gene>